<dbReference type="OrthoDB" id="420413at2759"/>
<dbReference type="SUPFAM" id="SSF48371">
    <property type="entry name" value="ARM repeat"/>
    <property type="match status" value="1"/>
</dbReference>
<dbReference type="InterPro" id="IPR016024">
    <property type="entry name" value="ARM-type_fold"/>
</dbReference>
<sequence length="653" mass="71792">MAAGALPCFEAVAAPLTVVDLTRLALTNRHFRNKPWPRLAILEDSCQIALQQDELRPLLDQLGVRVWGPACIQAVAGVIKSEDAPHILAWAEEDAHRATRIFTAVLSNRWPEIEDKLYFVTFVSSALASWRHVPLSAACCILTIASKSLEIDWPMRGQVEKTLRDAGVLDLLQQLLKFGPAPEQRVALEAVQRACNPGGDPLSIAPADAIPTCAPQKRVAFRIFSQGSGWGSASLGALPCFEAVAAPLTVVDLTRLALTNRHFRNKPWPRLAILEDSCQIALQQDELRPLLDQLGVRVWGPACIQAVAGAIKSEDAPRILAWAEEDAHRATCVIAAVLSNRWQEIEDKPYFVRFLSSALASWRHVPLSAACCIRAIARKNLETDWPLREHVENALRAAGVADLLERLLKLSPAPAQRAALETLQYACDLGCDPLNVAPTDVIPTLLLIAQSGCEENMLESVKALGSLGEYPERFPDAGIPVLVGLLEHRCDNMKEAASSALWGFIMSGEQLAKAACEHGCLKPLITQLRNRRILRQFPLFCLESVLRVAMQISAAVELGLLPVLFHCLREEDDFIHIEVILELLKTCFTYVPQALLQETAAQRAEVIYKVIATASSPRGDIRTAAAQLLQLLDHASPETSELIRDAGYREHQL</sequence>
<reference evidence="1" key="1">
    <citation type="submission" date="2021-02" db="EMBL/GenBank/DDBJ databases">
        <authorList>
            <person name="Dougan E. K."/>
            <person name="Rhodes N."/>
            <person name="Thang M."/>
            <person name="Chan C."/>
        </authorList>
    </citation>
    <scope>NUCLEOTIDE SEQUENCE</scope>
</reference>
<name>A0A812MU75_9DINO</name>
<accession>A0A812MU75</accession>
<protein>
    <submittedName>
        <fullName evidence="1">Uncharacterized protein</fullName>
    </submittedName>
</protein>
<gene>
    <name evidence="1" type="ORF">SNAT2548_LOCUS14091</name>
</gene>
<comment type="caution">
    <text evidence="1">The sequence shown here is derived from an EMBL/GenBank/DDBJ whole genome shotgun (WGS) entry which is preliminary data.</text>
</comment>
<dbReference type="PANTHER" id="PTHR15599">
    <property type="entry name" value="RTDR1"/>
    <property type="match status" value="1"/>
</dbReference>
<dbReference type="EMBL" id="CAJNDS010001580">
    <property type="protein sequence ID" value="CAE7266316.1"/>
    <property type="molecule type" value="Genomic_DNA"/>
</dbReference>
<dbReference type="PANTHER" id="PTHR15599:SF1">
    <property type="entry name" value="RADIAL SPOKE HEAD 14 HOMOLOG"/>
    <property type="match status" value="1"/>
</dbReference>
<organism evidence="1 2">
    <name type="scientific">Symbiodinium natans</name>
    <dbReference type="NCBI Taxonomy" id="878477"/>
    <lineage>
        <taxon>Eukaryota</taxon>
        <taxon>Sar</taxon>
        <taxon>Alveolata</taxon>
        <taxon>Dinophyceae</taxon>
        <taxon>Suessiales</taxon>
        <taxon>Symbiodiniaceae</taxon>
        <taxon>Symbiodinium</taxon>
    </lineage>
</organism>
<dbReference type="AlphaFoldDB" id="A0A812MU75"/>
<dbReference type="InterPro" id="IPR042856">
    <property type="entry name" value="RSP14"/>
</dbReference>
<dbReference type="Proteomes" id="UP000604046">
    <property type="component" value="Unassembled WGS sequence"/>
</dbReference>
<dbReference type="Gene3D" id="1.25.10.10">
    <property type="entry name" value="Leucine-rich Repeat Variant"/>
    <property type="match status" value="1"/>
</dbReference>
<proteinExistence type="predicted"/>
<evidence type="ECO:0000313" key="2">
    <source>
        <dbReference type="Proteomes" id="UP000604046"/>
    </source>
</evidence>
<evidence type="ECO:0000313" key="1">
    <source>
        <dbReference type="EMBL" id="CAE7266316.1"/>
    </source>
</evidence>
<keyword evidence="2" id="KW-1185">Reference proteome</keyword>
<dbReference type="InterPro" id="IPR011989">
    <property type="entry name" value="ARM-like"/>
</dbReference>